<evidence type="ECO:0000256" key="1">
    <source>
        <dbReference type="SAM" id="Phobius"/>
    </source>
</evidence>
<organism evidence="2 3">
    <name type="scientific">Weissella cibaria</name>
    <dbReference type="NCBI Taxonomy" id="137591"/>
    <lineage>
        <taxon>Bacteria</taxon>
        <taxon>Bacillati</taxon>
        <taxon>Bacillota</taxon>
        <taxon>Bacilli</taxon>
        <taxon>Lactobacillales</taxon>
        <taxon>Lactobacillaceae</taxon>
        <taxon>Weissella</taxon>
    </lineage>
</organism>
<feature type="transmembrane region" description="Helical" evidence="1">
    <location>
        <begin position="38"/>
        <end position="59"/>
    </location>
</feature>
<dbReference type="Proteomes" id="UP000244870">
    <property type="component" value="Chromosome"/>
</dbReference>
<feature type="transmembrane region" description="Helical" evidence="1">
    <location>
        <begin position="112"/>
        <end position="134"/>
    </location>
</feature>
<keyword evidence="1" id="KW-0472">Membrane</keyword>
<dbReference type="PANTHER" id="PTHR40076">
    <property type="entry name" value="MEMBRANE PROTEIN-RELATED"/>
    <property type="match status" value="1"/>
</dbReference>
<feature type="transmembrane region" description="Helical" evidence="1">
    <location>
        <begin position="181"/>
        <end position="203"/>
    </location>
</feature>
<dbReference type="EMBL" id="CP020928">
    <property type="protein sequence ID" value="AWF95835.1"/>
    <property type="molecule type" value="Genomic_DNA"/>
</dbReference>
<feature type="transmembrane region" description="Helical" evidence="1">
    <location>
        <begin position="223"/>
        <end position="243"/>
    </location>
</feature>
<dbReference type="PANTHER" id="PTHR40076:SF1">
    <property type="entry name" value="MEMBRANE PROTEIN"/>
    <property type="match status" value="1"/>
</dbReference>
<feature type="transmembrane region" description="Helical" evidence="1">
    <location>
        <begin position="71"/>
        <end position="92"/>
    </location>
</feature>
<dbReference type="AlphaFoldDB" id="A0A2S1KS60"/>
<proteinExistence type="predicted"/>
<evidence type="ECO:0008006" key="4">
    <source>
        <dbReference type="Google" id="ProtNLM"/>
    </source>
</evidence>
<sequence length="261" mass="29781">MKINGNVFVMFGFWEDLFMSRNSDIIRDSRGFLAIKQVLLVALIAVVGDLFFTLVGDVLNFKFGEERGIGLLFALIASVFSLVMLGMLYQVVVFNRADRKIFDYFKNARFSWLLIKISLLETIFMFLWGILFVIPGIVKSYAYMQAIPKAVDDFENGRPLQGAVAYVGWSDDQMKGYKGQLFMLTLPWYMIMFALVIGIYLVYVFVAHQSIGVFFTNNTVISTYGTTLMTIVPSLIAMPTIFVRQTVFSRDFIREQDAPVK</sequence>
<name>A0A2S1KS60_9LACO</name>
<dbReference type="InterPro" id="IPR010380">
    <property type="entry name" value="DUF975"/>
</dbReference>
<gene>
    <name evidence="2" type="ORF">B6254_1432</name>
</gene>
<accession>A0A2S1KS60</accession>
<keyword evidence="1" id="KW-1133">Transmembrane helix</keyword>
<evidence type="ECO:0000313" key="3">
    <source>
        <dbReference type="Proteomes" id="UP000244870"/>
    </source>
</evidence>
<reference evidence="2 3" key="1">
    <citation type="submission" date="2017-04" db="EMBL/GenBank/DDBJ databases">
        <title>Weissella cibaria strain m2 complete genome.</title>
        <authorList>
            <person name="Pan Q."/>
            <person name="Tan M."/>
            <person name="Yao F."/>
            <person name="Su S."/>
        </authorList>
    </citation>
    <scope>NUCLEOTIDE SEQUENCE [LARGE SCALE GENOMIC DNA]</scope>
    <source>
        <strain evidence="2 3">M2</strain>
    </source>
</reference>
<evidence type="ECO:0000313" key="2">
    <source>
        <dbReference type="EMBL" id="AWF95835.1"/>
    </source>
</evidence>
<protein>
    <recommendedName>
        <fullName evidence="4">DUF975 family protein</fullName>
    </recommendedName>
</protein>
<keyword evidence="1" id="KW-0812">Transmembrane</keyword>